<reference evidence="3 4" key="1">
    <citation type="submission" date="2023-09" db="EMBL/GenBank/DDBJ databases">
        <authorList>
            <person name="Rey-Velasco X."/>
        </authorList>
    </citation>
    <scope>NUCLEOTIDE SEQUENCE [LARGE SCALE GENOMIC DNA]</scope>
    <source>
        <strain evidence="3 4">F158</strain>
    </source>
</reference>
<dbReference type="CDD" id="cd05233">
    <property type="entry name" value="SDR_c"/>
    <property type="match status" value="1"/>
</dbReference>
<keyword evidence="2" id="KW-0560">Oxidoreductase</keyword>
<dbReference type="SUPFAM" id="SSF51735">
    <property type="entry name" value="NAD(P)-binding Rossmann-fold domains"/>
    <property type="match status" value="1"/>
</dbReference>
<dbReference type="Gene3D" id="3.40.50.720">
    <property type="entry name" value="NAD(P)-binding Rossmann-like Domain"/>
    <property type="match status" value="1"/>
</dbReference>
<protein>
    <submittedName>
        <fullName evidence="3">SDR family NAD(P)-dependent oxidoreductase</fullName>
    </submittedName>
</protein>
<comment type="caution">
    <text evidence="3">The sequence shown here is derived from an EMBL/GenBank/DDBJ whole genome shotgun (WGS) entry which is preliminary data.</text>
</comment>
<name>A0ABU3DKA6_9RHOB</name>
<keyword evidence="4" id="KW-1185">Reference proteome</keyword>
<dbReference type="PANTHER" id="PTHR44196:SF2">
    <property type="entry name" value="SHORT-CHAIN DEHYDROGENASE-RELATED"/>
    <property type="match status" value="1"/>
</dbReference>
<dbReference type="InterPro" id="IPR002347">
    <property type="entry name" value="SDR_fam"/>
</dbReference>
<proteinExistence type="inferred from homology"/>
<accession>A0ABU3DKA6</accession>
<organism evidence="3 4">
    <name type="scientific">Tropicimonas omnivorans</name>
    <dbReference type="NCBI Taxonomy" id="3075590"/>
    <lineage>
        <taxon>Bacteria</taxon>
        <taxon>Pseudomonadati</taxon>
        <taxon>Pseudomonadota</taxon>
        <taxon>Alphaproteobacteria</taxon>
        <taxon>Rhodobacterales</taxon>
        <taxon>Roseobacteraceae</taxon>
        <taxon>Tropicimonas</taxon>
    </lineage>
</organism>
<evidence type="ECO:0000313" key="3">
    <source>
        <dbReference type="EMBL" id="MDT0684151.1"/>
    </source>
</evidence>
<comment type="similarity">
    <text evidence="1">Belongs to the short-chain dehydrogenases/reductases (SDR) family.</text>
</comment>
<dbReference type="PANTHER" id="PTHR44196">
    <property type="entry name" value="DEHYDROGENASE/REDUCTASE SDR FAMILY MEMBER 7B"/>
    <property type="match status" value="1"/>
</dbReference>
<sequence length="257" mass="27596">MADRLAVVTGASTGLGYQLARLAAQDGHDLIICADEDEIHTAADKLRSLGAQVEATVVDLSSKAGVDTFWAAVDGRPVDLFCANAGRALGQAFADQDWPDVKRLIDLNILQTTTVLHRIGRQMHARGQGRILVTGSIVGYVPGPYDAVYDATKAYLNSLCYALQDEWEGSPVTLTCLMPGPTETPIFHREGNDLEDAPIAEQDKDDPVKVAERGYAAAMEGQRGVVPGLHNRAITALTGLVPETILARIHRMAAEPQ</sequence>
<evidence type="ECO:0000256" key="2">
    <source>
        <dbReference type="ARBA" id="ARBA00023002"/>
    </source>
</evidence>
<dbReference type="Proteomes" id="UP001265259">
    <property type="component" value="Unassembled WGS sequence"/>
</dbReference>
<dbReference type="RefSeq" id="WP_311693302.1">
    <property type="nucleotide sequence ID" value="NZ_JAVRHL010000003.1"/>
</dbReference>
<dbReference type="Pfam" id="PF00106">
    <property type="entry name" value="adh_short"/>
    <property type="match status" value="1"/>
</dbReference>
<dbReference type="InterPro" id="IPR036291">
    <property type="entry name" value="NAD(P)-bd_dom_sf"/>
</dbReference>
<gene>
    <name evidence="3" type="ORF">RM543_15810</name>
</gene>
<dbReference type="PRINTS" id="PR00081">
    <property type="entry name" value="GDHRDH"/>
</dbReference>
<dbReference type="EMBL" id="JAVRHL010000003">
    <property type="protein sequence ID" value="MDT0684151.1"/>
    <property type="molecule type" value="Genomic_DNA"/>
</dbReference>
<evidence type="ECO:0000313" key="4">
    <source>
        <dbReference type="Proteomes" id="UP001265259"/>
    </source>
</evidence>
<evidence type="ECO:0000256" key="1">
    <source>
        <dbReference type="ARBA" id="ARBA00006484"/>
    </source>
</evidence>